<keyword evidence="7 15" id="KW-0378">Hydrolase</keyword>
<evidence type="ECO:0000256" key="10">
    <source>
        <dbReference type="ARBA" id="ARBA00023204"/>
    </source>
</evidence>
<feature type="active site" description="Proton donor; for delta-elimination activity" evidence="15">
    <location>
        <position position="270"/>
    </location>
</feature>
<feature type="binding site" evidence="15">
    <location>
        <position position="93"/>
    </location>
    <ligand>
        <name>DNA</name>
        <dbReference type="ChEBI" id="CHEBI:16991"/>
    </ligand>
</feature>
<keyword evidence="5 15" id="KW-0227">DNA damage</keyword>
<dbReference type="InterPro" id="IPR035937">
    <property type="entry name" value="FPG_N"/>
</dbReference>
<evidence type="ECO:0000256" key="6">
    <source>
        <dbReference type="ARBA" id="ARBA00022771"/>
    </source>
</evidence>
<evidence type="ECO:0000256" key="12">
    <source>
        <dbReference type="ARBA" id="ARBA00023268"/>
    </source>
</evidence>
<proteinExistence type="inferred from homology"/>
<protein>
    <recommendedName>
        <fullName evidence="15">Formamidopyrimidine-DNA glycosylase</fullName>
        <shortName evidence="15">Fapy-DNA glycosylase</shortName>
        <ecNumber evidence="15">3.2.2.23</ecNumber>
    </recommendedName>
    <alternativeName>
        <fullName evidence="15">DNA-(apurinic or apyrimidinic site) lyase MutM</fullName>
        <shortName evidence="15">AP lyase MutM</shortName>
        <ecNumber evidence="15">4.2.99.18</ecNumber>
    </alternativeName>
</protein>
<dbReference type="PROSITE" id="PS51068">
    <property type="entry name" value="FPG_CAT"/>
    <property type="match status" value="1"/>
</dbReference>
<dbReference type="SMART" id="SM00898">
    <property type="entry name" value="Fapy_DNA_glyco"/>
    <property type="match status" value="1"/>
</dbReference>
<comment type="catalytic activity">
    <reaction evidence="14 15">
        <text>2'-deoxyribonucleotide-(2'-deoxyribose 5'-phosphate)-2'-deoxyribonucleotide-DNA = a 3'-end 2'-deoxyribonucleotide-(2,3-dehydro-2,3-deoxyribose 5'-phosphate)-DNA + a 5'-end 5'-phospho-2'-deoxyribonucleoside-DNA + H(+)</text>
        <dbReference type="Rhea" id="RHEA:66592"/>
        <dbReference type="Rhea" id="RHEA-COMP:13180"/>
        <dbReference type="Rhea" id="RHEA-COMP:16897"/>
        <dbReference type="Rhea" id="RHEA-COMP:17067"/>
        <dbReference type="ChEBI" id="CHEBI:15378"/>
        <dbReference type="ChEBI" id="CHEBI:136412"/>
        <dbReference type="ChEBI" id="CHEBI:157695"/>
        <dbReference type="ChEBI" id="CHEBI:167181"/>
        <dbReference type="EC" id="4.2.99.18"/>
    </reaction>
</comment>
<dbReference type="HAMAP" id="MF_00103">
    <property type="entry name" value="Fapy_DNA_glycosyl"/>
    <property type="match status" value="1"/>
</dbReference>
<comment type="subunit">
    <text evidence="3 15">Monomer.</text>
</comment>
<feature type="active site" description="Proton donor; for beta-elimination activity" evidence="15">
    <location>
        <position position="58"/>
    </location>
</feature>
<dbReference type="PROSITE" id="PS51066">
    <property type="entry name" value="ZF_FPG_2"/>
    <property type="match status" value="1"/>
</dbReference>
<organism evidence="18 19">
    <name type="scientific">Rhodovibrio sodomensis</name>
    <dbReference type="NCBI Taxonomy" id="1088"/>
    <lineage>
        <taxon>Bacteria</taxon>
        <taxon>Pseudomonadati</taxon>
        <taxon>Pseudomonadota</taxon>
        <taxon>Alphaproteobacteria</taxon>
        <taxon>Rhodospirillales</taxon>
        <taxon>Rhodovibrionaceae</taxon>
        <taxon>Rhodovibrio</taxon>
    </lineage>
</organism>
<keyword evidence="9 15" id="KW-0238">DNA-binding</keyword>
<dbReference type="EC" id="3.2.2.23" evidence="15"/>
<evidence type="ECO:0000313" key="19">
    <source>
        <dbReference type="Proteomes" id="UP001296873"/>
    </source>
</evidence>
<dbReference type="SUPFAM" id="SSF81624">
    <property type="entry name" value="N-terminal domain of MutM-like DNA repair proteins"/>
    <property type="match status" value="1"/>
</dbReference>
<dbReference type="Gene3D" id="1.10.8.50">
    <property type="match status" value="1"/>
</dbReference>
<evidence type="ECO:0000256" key="5">
    <source>
        <dbReference type="ARBA" id="ARBA00022763"/>
    </source>
</evidence>
<gene>
    <name evidence="15" type="primary">mutM</name>
    <name evidence="15" type="synonym">fpg</name>
    <name evidence="18" type="ORF">CKO28_08270</name>
</gene>
<keyword evidence="13 15" id="KW-0326">Glycosidase</keyword>
<comment type="caution">
    <text evidence="18">The sequence shown here is derived from an EMBL/GenBank/DDBJ whole genome shotgun (WGS) entry which is preliminary data.</text>
</comment>
<evidence type="ECO:0000256" key="2">
    <source>
        <dbReference type="ARBA" id="ARBA00009409"/>
    </source>
</evidence>
<dbReference type="Pfam" id="PF01149">
    <property type="entry name" value="Fapy_DNA_glyco"/>
    <property type="match status" value="1"/>
</dbReference>
<dbReference type="SUPFAM" id="SSF46946">
    <property type="entry name" value="S13-like H2TH domain"/>
    <property type="match status" value="1"/>
</dbReference>
<evidence type="ECO:0000259" key="17">
    <source>
        <dbReference type="PROSITE" id="PS51068"/>
    </source>
</evidence>
<dbReference type="PANTHER" id="PTHR22993">
    <property type="entry name" value="FORMAMIDOPYRIMIDINE-DNA GLYCOSYLASE"/>
    <property type="match status" value="1"/>
</dbReference>
<keyword evidence="6 15" id="KW-0863">Zinc-finger</keyword>
<dbReference type="SMART" id="SM01232">
    <property type="entry name" value="H2TH"/>
    <property type="match status" value="1"/>
</dbReference>
<comment type="cofactor">
    <cofactor evidence="15">
        <name>Zn(2+)</name>
        <dbReference type="ChEBI" id="CHEBI:29105"/>
    </cofactor>
    <text evidence="15">Binds 1 zinc ion per subunit.</text>
</comment>
<evidence type="ECO:0000256" key="7">
    <source>
        <dbReference type="ARBA" id="ARBA00022801"/>
    </source>
</evidence>
<dbReference type="InterPro" id="IPR020629">
    <property type="entry name" value="FPG_Glyclase"/>
</dbReference>
<dbReference type="Pfam" id="PF06831">
    <property type="entry name" value="H2TH"/>
    <property type="match status" value="1"/>
</dbReference>
<feature type="domain" description="Formamidopyrimidine-DNA glycosylase catalytic" evidence="17">
    <location>
        <begin position="2"/>
        <end position="115"/>
    </location>
</feature>
<dbReference type="PANTHER" id="PTHR22993:SF9">
    <property type="entry name" value="FORMAMIDOPYRIMIDINE-DNA GLYCOSYLASE"/>
    <property type="match status" value="1"/>
</dbReference>
<dbReference type="Gene3D" id="3.20.190.10">
    <property type="entry name" value="MutM-like, N-terminal"/>
    <property type="match status" value="1"/>
</dbReference>
<dbReference type="RefSeq" id="WP_200340194.1">
    <property type="nucleotide sequence ID" value="NZ_NRRL01000015.1"/>
</dbReference>
<evidence type="ECO:0000256" key="4">
    <source>
        <dbReference type="ARBA" id="ARBA00022723"/>
    </source>
</evidence>
<dbReference type="NCBIfam" id="NF002211">
    <property type="entry name" value="PRK01103.1"/>
    <property type="match status" value="1"/>
</dbReference>
<evidence type="ECO:0000256" key="8">
    <source>
        <dbReference type="ARBA" id="ARBA00022833"/>
    </source>
</evidence>
<keyword evidence="11 15" id="KW-0456">Lyase</keyword>
<dbReference type="InterPro" id="IPR012319">
    <property type="entry name" value="FPG_cat"/>
</dbReference>
<feature type="domain" description="FPG-type" evidence="16">
    <location>
        <begin position="240"/>
        <end position="280"/>
    </location>
</feature>
<evidence type="ECO:0000256" key="14">
    <source>
        <dbReference type="ARBA" id="ARBA00044632"/>
    </source>
</evidence>
<dbReference type="InterPro" id="IPR015886">
    <property type="entry name" value="H2TH_FPG"/>
</dbReference>
<dbReference type="CDD" id="cd08966">
    <property type="entry name" value="EcFpg-like_N"/>
    <property type="match status" value="1"/>
</dbReference>
<evidence type="ECO:0000256" key="3">
    <source>
        <dbReference type="ARBA" id="ARBA00011245"/>
    </source>
</evidence>
<dbReference type="NCBIfam" id="TIGR00577">
    <property type="entry name" value="fpg"/>
    <property type="match status" value="1"/>
</dbReference>
<keyword evidence="19" id="KW-1185">Reference proteome</keyword>
<dbReference type="EMBL" id="NRRL01000015">
    <property type="protein sequence ID" value="MBK1668030.1"/>
    <property type="molecule type" value="Genomic_DNA"/>
</dbReference>
<reference evidence="18 19" key="1">
    <citation type="journal article" date="2020" name="Microorganisms">
        <title>Osmotic Adaptation and Compatible Solute Biosynthesis of Phototrophic Bacteria as Revealed from Genome Analyses.</title>
        <authorList>
            <person name="Imhoff J.F."/>
            <person name="Rahn T."/>
            <person name="Kunzel S."/>
            <person name="Keller A."/>
            <person name="Neulinger S.C."/>
        </authorList>
    </citation>
    <scope>NUCLEOTIDE SEQUENCE [LARGE SCALE GENOMIC DNA]</scope>
    <source>
        <strain evidence="18 19">DSM 9895</strain>
    </source>
</reference>
<evidence type="ECO:0000259" key="16">
    <source>
        <dbReference type="PROSITE" id="PS51066"/>
    </source>
</evidence>
<comment type="catalytic activity">
    <reaction evidence="1 15">
        <text>Hydrolysis of DNA containing ring-opened 7-methylguanine residues, releasing 2,6-diamino-4-hydroxy-5-(N-methyl)formamidopyrimidine.</text>
        <dbReference type="EC" id="3.2.2.23"/>
    </reaction>
</comment>
<evidence type="ECO:0000256" key="15">
    <source>
        <dbReference type="HAMAP-Rule" id="MF_00103"/>
    </source>
</evidence>
<feature type="binding site" evidence="15">
    <location>
        <position position="155"/>
    </location>
    <ligand>
        <name>DNA</name>
        <dbReference type="ChEBI" id="CHEBI:16991"/>
    </ligand>
</feature>
<sequence length="280" mass="31421">MPELPEVETVCRGLRPWLEGRRLASVIQRRPDLRWPLPDRFVARLEGRTIARIERRAKYMLAHLDDGWVLLMHLGMSGRLAVAADPDAPFEPHDHVVFLTDQGCQVRFNDPRRFGFMDLLPAHGIEDSAHFRGLGPEPLGNAFNGPELAARLAGRRTPIKAALLDQKTVAGLGNIYVCEALYVAGLSPRRQAHTVQGRRAERLANATRGVLRRAIAAGGSSLRDYRQASGELGYFQHDWAVYDKQGHPCPDCDCRVADTGGIRRIVQSNRSTFYCPRRQR</sequence>
<evidence type="ECO:0000313" key="18">
    <source>
        <dbReference type="EMBL" id="MBK1668030.1"/>
    </source>
</evidence>
<dbReference type="InterPro" id="IPR010979">
    <property type="entry name" value="Ribosomal_uS13-like_H2TH"/>
</dbReference>
<comment type="similarity">
    <text evidence="2 15">Belongs to the FPG family.</text>
</comment>
<dbReference type="InterPro" id="IPR000214">
    <property type="entry name" value="Znf_DNA_glyclase/AP_lyase"/>
</dbReference>
<name>A0ABS1DF39_9PROT</name>
<comment type="function">
    <text evidence="15">Involved in base excision repair of DNA damaged by oxidation or by mutagenic agents. Acts as DNA glycosylase that recognizes and removes damaged bases. Has a preference for oxidized purines, such as 7,8-dihydro-8-oxoguanine (8-oxoG). Has AP (apurinic/apyrimidinic) lyase activity and introduces nicks in the DNA strand. Cleaves the DNA backbone by beta-delta elimination to generate a single-strand break at the site of the removed base with both 3'- and 5'-phosphates.</text>
</comment>
<feature type="active site" description="Schiff-base intermediate with DNA" evidence="15">
    <location>
        <position position="2"/>
    </location>
</feature>
<feature type="active site" description="Proton donor" evidence="15">
    <location>
        <position position="3"/>
    </location>
</feature>
<dbReference type="SUPFAM" id="SSF57716">
    <property type="entry name" value="Glucocorticoid receptor-like (DNA-binding domain)"/>
    <property type="match status" value="1"/>
</dbReference>
<dbReference type="Proteomes" id="UP001296873">
    <property type="component" value="Unassembled WGS sequence"/>
</dbReference>
<dbReference type="EC" id="4.2.99.18" evidence="15"/>
<keyword evidence="10 15" id="KW-0234">DNA repair</keyword>
<keyword evidence="4 15" id="KW-0479">Metal-binding</keyword>
<accession>A0ABS1DF39</accession>
<evidence type="ECO:0000256" key="11">
    <source>
        <dbReference type="ARBA" id="ARBA00023239"/>
    </source>
</evidence>
<keyword evidence="12 15" id="KW-0511">Multifunctional enzyme</keyword>
<evidence type="ECO:0000256" key="13">
    <source>
        <dbReference type="ARBA" id="ARBA00023295"/>
    </source>
</evidence>
<keyword evidence="8 15" id="KW-0862">Zinc</keyword>
<evidence type="ECO:0000256" key="9">
    <source>
        <dbReference type="ARBA" id="ARBA00023125"/>
    </source>
</evidence>
<evidence type="ECO:0000256" key="1">
    <source>
        <dbReference type="ARBA" id="ARBA00001668"/>
    </source>
</evidence>
<feature type="binding site" evidence="15">
    <location>
        <position position="112"/>
    </location>
    <ligand>
        <name>DNA</name>
        <dbReference type="ChEBI" id="CHEBI:16991"/>
    </ligand>
</feature>